<evidence type="ECO:0000313" key="1">
    <source>
        <dbReference type="EMBL" id="VDP64671.1"/>
    </source>
</evidence>
<dbReference type="EMBL" id="UZAL01034089">
    <property type="protein sequence ID" value="VDP64671.1"/>
    <property type="molecule type" value="Genomic_DNA"/>
</dbReference>
<dbReference type="Proteomes" id="UP000269396">
    <property type="component" value="Unassembled WGS sequence"/>
</dbReference>
<gene>
    <name evidence="1" type="ORF">SMTD_LOCUS13950</name>
</gene>
<proteinExistence type="predicted"/>
<keyword evidence="2" id="KW-1185">Reference proteome</keyword>
<reference evidence="1 2" key="1">
    <citation type="submission" date="2018-11" db="EMBL/GenBank/DDBJ databases">
        <authorList>
            <consortium name="Pathogen Informatics"/>
        </authorList>
    </citation>
    <scope>NUCLEOTIDE SEQUENCE [LARGE SCALE GENOMIC DNA]</scope>
    <source>
        <strain>Denwood</strain>
        <strain evidence="2">Zambia</strain>
    </source>
</reference>
<accession>A0A183PHW4</accession>
<organism evidence="1 2">
    <name type="scientific">Schistosoma mattheei</name>
    <dbReference type="NCBI Taxonomy" id="31246"/>
    <lineage>
        <taxon>Eukaryota</taxon>
        <taxon>Metazoa</taxon>
        <taxon>Spiralia</taxon>
        <taxon>Lophotrochozoa</taxon>
        <taxon>Platyhelminthes</taxon>
        <taxon>Trematoda</taxon>
        <taxon>Digenea</taxon>
        <taxon>Strigeidida</taxon>
        <taxon>Schistosomatoidea</taxon>
        <taxon>Schistosomatidae</taxon>
        <taxon>Schistosoma</taxon>
    </lineage>
</organism>
<sequence length="72" mass="7916">MISIDCQDNLNRRTISTLVLFSSLLISGTSLSCYTCETCPDPFNSSYPQVNNQSGCAWCAVSEVNNSFIQLN</sequence>
<name>A0A183PHW4_9TREM</name>
<evidence type="ECO:0000313" key="2">
    <source>
        <dbReference type="Proteomes" id="UP000269396"/>
    </source>
</evidence>
<dbReference type="AlphaFoldDB" id="A0A183PHW4"/>
<protein>
    <submittedName>
        <fullName evidence="1">Uncharacterized protein</fullName>
    </submittedName>
</protein>